<dbReference type="AlphaFoldDB" id="F4R579"/>
<evidence type="ECO:0000313" key="2">
    <source>
        <dbReference type="Proteomes" id="UP000001072"/>
    </source>
</evidence>
<proteinExistence type="predicted"/>
<reference evidence="2" key="1">
    <citation type="journal article" date="2011" name="Proc. Natl. Acad. Sci. U.S.A.">
        <title>Obligate biotrophy features unraveled by the genomic analysis of rust fungi.</title>
        <authorList>
            <person name="Duplessis S."/>
            <person name="Cuomo C.A."/>
            <person name="Lin Y.-C."/>
            <person name="Aerts A."/>
            <person name="Tisserant E."/>
            <person name="Veneault-Fourrey C."/>
            <person name="Joly D.L."/>
            <person name="Hacquard S."/>
            <person name="Amselem J."/>
            <person name="Cantarel B.L."/>
            <person name="Chiu R."/>
            <person name="Coutinho P.M."/>
            <person name="Feau N."/>
            <person name="Field M."/>
            <person name="Frey P."/>
            <person name="Gelhaye E."/>
            <person name="Goldberg J."/>
            <person name="Grabherr M.G."/>
            <person name="Kodira C.D."/>
            <person name="Kohler A."/>
            <person name="Kuees U."/>
            <person name="Lindquist E.A."/>
            <person name="Lucas S.M."/>
            <person name="Mago R."/>
            <person name="Mauceli E."/>
            <person name="Morin E."/>
            <person name="Murat C."/>
            <person name="Pangilinan J.L."/>
            <person name="Park R."/>
            <person name="Pearson M."/>
            <person name="Quesneville H."/>
            <person name="Rouhier N."/>
            <person name="Sakthikumar S."/>
            <person name="Salamov A.A."/>
            <person name="Schmutz J."/>
            <person name="Selles B."/>
            <person name="Shapiro H."/>
            <person name="Tanguay P."/>
            <person name="Tuskan G.A."/>
            <person name="Henrissat B."/>
            <person name="Van de Peer Y."/>
            <person name="Rouze P."/>
            <person name="Ellis J.G."/>
            <person name="Dodds P.N."/>
            <person name="Schein J.E."/>
            <person name="Zhong S."/>
            <person name="Hamelin R.C."/>
            <person name="Grigoriev I.V."/>
            <person name="Szabo L.J."/>
            <person name="Martin F."/>
        </authorList>
    </citation>
    <scope>NUCLEOTIDE SEQUENCE [LARGE SCALE GENOMIC DNA]</scope>
    <source>
        <strain evidence="2">98AG31 / pathotype 3-4-7</strain>
    </source>
</reference>
<dbReference type="EMBL" id="GL883091">
    <property type="protein sequence ID" value="EGG12309.1"/>
    <property type="molecule type" value="Genomic_DNA"/>
</dbReference>
<gene>
    <name evidence="1" type="ORF">MELLADRAFT_89169</name>
</gene>
<dbReference type="VEuPathDB" id="FungiDB:MELLADRAFT_89169"/>
<dbReference type="HOGENOM" id="CLU_1855700_0_0_1"/>
<dbReference type="RefSeq" id="XP_007404684.1">
    <property type="nucleotide sequence ID" value="XM_007404622.1"/>
</dbReference>
<dbReference type="GeneID" id="18935103"/>
<dbReference type="InParanoid" id="F4R579"/>
<protein>
    <submittedName>
        <fullName evidence="1">Uncharacterized protein</fullName>
    </submittedName>
</protein>
<dbReference type="KEGG" id="mlr:MELLADRAFT_89169"/>
<organism evidence="2">
    <name type="scientific">Melampsora larici-populina (strain 98AG31 / pathotype 3-4-7)</name>
    <name type="common">Poplar leaf rust fungus</name>
    <dbReference type="NCBI Taxonomy" id="747676"/>
    <lineage>
        <taxon>Eukaryota</taxon>
        <taxon>Fungi</taxon>
        <taxon>Dikarya</taxon>
        <taxon>Basidiomycota</taxon>
        <taxon>Pucciniomycotina</taxon>
        <taxon>Pucciniomycetes</taxon>
        <taxon>Pucciniales</taxon>
        <taxon>Melampsoraceae</taxon>
        <taxon>Melampsora</taxon>
    </lineage>
</organism>
<dbReference type="Proteomes" id="UP000001072">
    <property type="component" value="Unassembled WGS sequence"/>
</dbReference>
<accession>F4R579</accession>
<evidence type="ECO:0000313" key="1">
    <source>
        <dbReference type="EMBL" id="EGG12309.1"/>
    </source>
</evidence>
<sequence>MVTPGSTWMVGMNPKARWPTSPTALYVGNASDALIGHLYHHGYTISCYTFSSPGHESMTHTLPQYPTHIEVMIFGNYNILKQRLGQKKSPKFCGKLPTPTGPMGVPPTATFIGGGIHYKQSYIGTEVIHTCLLFEFQA</sequence>
<name>F4R579_MELLP</name>
<keyword evidence="2" id="KW-1185">Reference proteome</keyword>